<sequence length="523" mass="60789">MDNSKIIIDQIFQKLNADTSFDYYTIKGLINLMSYEKPQYSSYEFVGAGLNSLVLKVNDDTALKIMKVTNQNLELLKELDQRVSNLRTAGKNNYVQQVDSSYFLSENISNTSTPVFYVQEMDLCTGNLDSYLSGLNQKEQSLNDTQNERIAIQLLDALMIIHAFGFIHNNIKLTNILYKEQSNGQIVFKIADLGLYRLEDFSKWNIQGRLNRNAQKTIDIYQPQEAYYNQYSSKSDLFCLGLIFLQLENTNFDFQNMQISEFVAFQNKLDKNEFPFEESLLKDSLLSQIIQEWLKDIPSERKDEKAVLAHLLLKQKQCSLNEDLQVYSFNFQAPLQQQVQGQAQLFQVSSQPQQRQKEWLIDWDYFQQEGSIFEMIKATFEAQKENYLNQSELKLIFECTKERKKLALDDDSISIISKVLKQLQFAESLELNLKKNQIGDLGLRELSDALLLFEDLIQLKLDLSQNMITDMGIDYLRHQLKQIQQLKKVDLIFNENDFSDSGSVVEAFYNDIKPLMNEFNISV</sequence>
<dbReference type="InterPro" id="IPR050339">
    <property type="entry name" value="CC_SR_Kinase"/>
</dbReference>
<dbReference type="SUPFAM" id="SSF52047">
    <property type="entry name" value="RNI-like"/>
    <property type="match status" value="1"/>
</dbReference>
<dbReference type="GO" id="GO:0017148">
    <property type="term" value="P:negative regulation of translation"/>
    <property type="evidence" value="ECO:0007669"/>
    <property type="project" value="UniProtKB-KW"/>
</dbReference>
<dbReference type="STRING" id="312017.Q23QH9"/>
<dbReference type="OrthoDB" id="120976at2759"/>
<dbReference type="GO" id="GO:0005634">
    <property type="term" value="C:nucleus"/>
    <property type="evidence" value="ECO:0007669"/>
    <property type="project" value="TreeGrafter"/>
</dbReference>
<name>Q23QH9_TETTS</name>
<evidence type="ECO:0000313" key="8">
    <source>
        <dbReference type="Proteomes" id="UP000009168"/>
    </source>
</evidence>
<keyword evidence="1" id="KW-0808">Transferase</keyword>
<dbReference type="RefSeq" id="XP_001019154.2">
    <property type="nucleotide sequence ID" value="XM_001019154.3"/>
</dbReference>
<dbReference type="InterPro" id="IPR011009">
    <property type="entry name" value="Kinase-like_dom_sf"/>
</dbReference>
<evidence type="ECO:0000256" key="2">
    <source>
        <dbReference type="ARBA" id="ARBA00022741"/>
    </source>
</evidence>
<proteinExistence type="predicted"/>
<keyword evidence="4" id="KW-0067">ATP-binding</keyword>
<dbReference type="eggNOG" id="KOG0194">
    <property type="taxonomic scope" value="Eukaryota"/>
</dbReference>
<dbReference type="GeneID" id="7825884"/>
<evidence type="ECO:0000259" key="6">
    <source>
        <dbReference type="PROSITE" id="PS50011"/>
    </source>
</evidence>
<dbReference type="PROSITE" id="PS50011">
    <property type="entry name" value="PROTEIN_KINASE_DOM"/>
    <property type="match status" value="1"/>
</dbReference>
<keyword evidence="5" id="KW-0652">Protein synthesis inhibitor</keyword>
<dbReference type="InParanoid" id="Q23QH9"/>
<dbReference type="Gene3D" id="3.80.10.10">
    <property type="entry name" value="Ribonuclease Inhibitor"/>
    <property type="match status" value="1"/>
</dbReference>
<feature type="domain" description="Protein kinase" evidence="6">
    <location>
        <begin position="40"/>
        <end position="313"/>
    </location>
</feature>
<dbReference type="EMBL" id="GG662647">
    <property type="protein sequence ID" value="EAR98909.2"/>
    <property type="molecule type" value="Genomic_DNA"/>
</dbReference>
<evidence type="ECO:0000256" key="3">
    <source>
        <dbReference type="ARBA" id="ARBA00022777"/>
    </source>
</evidence>
<dbReference type="GO" id="GO:0004672">
    <property type="term" value="F:protein kinase activity"/>
    <property type="evidence" value="ECO:0007669"/>
    <property type="project" value="InterPro"/>
</dbReference>
<dbReference type="SUPFAM" id="SSF56112">
    <property type="entry name" value="Protein kinase-like (PK-like)"/>
    <property type="match status" value="1"/>
</dbReference>
<evidence type="ECO:0000256" key="1">
    <source>
        <dbReference type="ARBA" id="ARBA00022679"/>
    </source>
</evidence>
<dbReference type="PANTHER" id="PTHR11042:SF190">
    <property type="entry name" value="MITOSIS INHIBITOR PROTEIN KINASE MIK1"/>
    <property type="match status" value="1"/>
</dbReference>
<keyword evidence="3 7" id="KW-0418">Kinase</keyword>
<dbReference type="InterPro" id="IPR032675">
    <property type="entry name" value="LRR_dom_sf"/>
</dbReference>
<dbReference type="KEGG" id="tet:TTHERM_00256990"/>
<dbReference type="PANTHER" id="PTHR11042">
    <property type="entry name" value="EUKARYOTIC TRANSLATION INITIATION FACTOR 2-ALPHA KINASE EIF2-ALPHA KINASE -RELATED"/>
    <property type="match status" value="1"/>
</dbReference>
<dbReference type="GO" id="GO:0005737">
    <property type="term" value="C:cytoplasm"/>
    <property type="evidence" value="ECO:0007669"/>
    <property type="project" value="TreeGrafter"/>
</dbReference>
<evidence type="ECO:0000256" key="4">
    <source>
        <dbReference type="ARBA" id="ARBA00022840"/>
    </source>
</evidence>
<organism evidence="7 8">
    <name type="scientific">Tetrahymena thermophila (strain SB210)</name>
    <dbReference type="NCBI Taxonomy" id="312017"/>
    <lineage>
        <taxon>Eukaryota</taxon>
        <taxon>Sar</taxon>
        <taxon>Alveolata</taxon>
        <taxon>Ciliophora</taxon>
        <taxon>Intramacronucleata</taxon>
        <taxon>Oligohymenophorea</taxon>
        <taxon>Hymenostomatida</taxon>
        <taxon>Tetrahymenina</taxon>
        <taxon>Tetrahymenidae</taxon>
        <taxon>Tetrahymena</taxon>
    </lineage>
</organism>
<accession>Q23QH9</accession>
<dbReference type="Gene3D" id="1.10.510.10">
    <property type="entry name" value="Transferase(Phosphotransferase) domain 1"/>
    <property type="match status" value="1"/>
</dbReference>
<dbReference type="Pfam" id="PF00069">
    <property type="entry name" value="Pkinase"/>
    <property type="match status" value="1"/>
</dbReference>
<dbReference type="InterPro" id="IPR000719">
    <property type="entry name" value="Prot_kinase_dom"/>
</dbReference>
<dbReference type="Proteomes" id="UP000009168">
    <property type="component" value="Unassembled WGS sequence"/>
</dbReference>
<keyword evidence="2" id="KW-0547">Nucleotide-binding</keyword>
<dbReference type="GO" id="GO:0005524">
    <property type="term" value="F:ATP binding"/>
    <property type="evidence" value="ECO:0007669"/>
    <property type="project" value="UniProtKB-KW"/>
</dbReference>
<evidence type="ECO:0000256" key="5">
    <source>
        <dbReference type="ARBA" id="ARBA00023193"/>
    </source>
</evidence>
<dbReference type="SMART" id="SM00220">
    <property type="entry name" value="S_TKc"/>
    <property type="match status" value="1"/>
</dbReference>
<keyword evidence="8" id="KW-1185">Reference proteome</keyword>
<evidence type="ECO:0000313" key="7">
    <source>
        <dbReference type="EMBL" id="EAR98909.2"/>
    </source>
</evidence>
<reference evidence="8" key="1">
    <citation type="journal article" date="2006" name="PLoS Biol.">
        <title>Macronuclear genome sequence of the ciliate Tetrahymena thermophila, a model eukaryote.</title>
        <authorList>
            <person name="Eisen J.A."/>
            <person name="Coyne R.S."/>
            <person name="Wu M."/>
            <person name="Wu D."/>
            <person name="Thiagarajan M."/>
            <person name="Wortman J.R."/>
            <person name="Badger J.H."/>
            <person name="Ren Q."/>
            <person name="Amedeo P."/>
            <person name="Jones K.M."/>
            <person name="Tallon L.J."/>
            <person name="Delcher A.L."/>
            <person name="Salzberg S.L."/>
            <person name="Silva J.C."/>
            <person name="Haas B.J."/>
            <person name="Majoros W.H."/>
            <person name="Farzad M."/>
            <person name="Carlton J.M."/>
            <person name="Smith R.K. Jr."/>
            <person name="Garg J."/>
            <person name="Pearlman R.E."/>
            <person name="Karrer K.M."/>
            <person name="Sun L."/>
            <person name="Manning G."/>
            <person name="Elde N.C."/>
            <person name="Turkewitz A.P."/>
            <person name="Asai D.J."/>
            <person name="Wilkes D.E."/>
            <person name="Wang Y."/>
            <person name="Cai H."/>
            <person name="Collins K."/>
            <person name="Stewart B.A."/>
            <person name="Lee S.R."/>
            <person name="Wilamowska K."/>
            <person name="Weinberg Z."/>
            <person name="Ruzzo W.L."/>
            <person name="Wloga D."/>
            <person name="Gaertig J."/>
            <person name="Frankel J."/>
            <person name="Tsao C.-C."/>
            <person name="Gorovsky M.A."/>
            <person name="Keeling P.J."/>
            <person name="Waller R.F."/>
            <person name="Patron N.J."/>
            <person name="Cherry J.M."/>
            <person name="Stover N.A."/>
            <person name="Krieger C.J."/>
            <person name="del Toro C."/>
            <person name="Ryder H.F."/>
            <person name="Williamson S.C."/>
            <person name="Barbeau R.A."/>
            <person name="Hamilton E.P."/>
            <person name="Orias E."/>
        </authorList>
    </citation>
    <scope>NUCLEOTIDE SEQUENCE [LARGE SCALE GENOMIC DNA]</scope>
    <source>
        <strain evidence="8">SB210</strain>
    </source>
</reference>
<dbReference type="HOGENOM" id="CLU_521303_0_0_1"/>
<gene>
    <name evidence="7" type="ORF">TTHERM_00256990</name>
</gene>
<protein>
    <submittedName>
        <fullName evidence="7">Kinase domain protein</fullName>
    </submittedName>
</protein>
<dbReference type="AlphaFoldDB" id="Q23QH9"/>